<evidence type="ECO:0000256" key="7">
    <source>
        <dbReference type="ARBA" id="ARBA00022679"/>
    </source>
</evidence>
<keyword evidence="5 9" id="KW-0436">Ligase</keyword>
<evidence type="ECO:0000256" key="4">
    <source>
        <dbReference type="ARBA" id="ARBA00022553"/>
    </source>
</evidence>
<dbReference type="InterPro" id="IPR006405">
    <property type="entry name" value="Nic_PRibTrfase_pncB"/>
</dbReference>
<dbReference type="InterPro" id="IPR036068">
    <property type="entry name" value="Nicotinate_pribotase-like_C"/>
</dbReference>
<evidence type="ECO:0000256" key="8">
    <source>
        <dbReference type="ARBA" id="ARBA00048668"/>
    </source>
</evidence>
<dbReference type="NCBIfam" id="TIGR01513">
    <property type="entry name" value="NAPRTase_put"/>
    <property type="match status" value="1"/>
</dbReference>
<dbReference type="Gene3D" id="3.20.20.70">
    <property type="entry name" value="Aldolase class I"/>
    <property type="match status" value="1"/>
</dbReference>
<protein>
    <recommendedName>
        <fullName evidence="3 9">Nicotinate phosphoribosyltransferase</fullName>
        <ecNumber evidence="3 9">6.3.4.21</ecNumber>
    </recommendedName>
</protein>
<evidence type="ECO:0000256" key="6">
    <source>
        <dbReference type="ARBA" id="ARBA00022642"/>
    </source>
</evidence>
<dbReference type="PANTHER" id="PTHR11098">
    <property type="entry name" value="NICOTINATE PHOSPHORIBOSYLTRANSFERASE"/>
    <property type="match status" value="1"/>
</dbReference>
<evidence type="ECO:0000256" key="1">
    <source>
        <dbReference type="ARBA" id="ARBA00004952"/>
    </source>
</evidence>
<dbReference type="SUPFAM" id="SSF54675">
    <property type="entry name" value="Nicotinate/Quinolinate PRTase N-terminal domain-like"/>
    <property type="match status" value="1"/>
</dbReference>
<dbReference type="NCBIfam" id="NF009131">
    <property type="entry name" value="PRK12484.1"/>
    <property type="match status" value="1"/>
</dbReference>
<evidence type="ECO:0000256" key="3">
    <source>
        <dbReference type="ARBA" id="ARBA00013236"/>
    </source>
</evidence>
<evidence type="ECO:0000256" key="10">
    <source>
        <dbReference type="SAM" id="MobiDB-lite"/>
    </source>
</evidence>
<keyword evidence="13" id="KW-0328">Glycosyltransferase</keyword>
<proteinExistence type="inferred from homology"/>
<feature type="domain" description="Nicotinate phosphoribosyltransferase N-terminal" evidence="12">
    <location>
        <begin position="3"/>
        <end position="126"/>
    </location>
</feature>
<dbReference type="Pfam" id="PF04095">
    <property type="entry name" value="NAPRTase"/>
    <property type="match status" value="1"/>
</dbReference>
<dbReference type="CDD" id="cd01570">
    <property type="entry name" value="NAPRTase_A"/>
    <property type="match status" value="1"/>
</dbReference>
<dbReference type="PIRSF" id="PIRSF000484">
    <property type="entry name" value="NAPRT"/>
    <property type="match status" value="1"/>
</dbReference>
<reference evidence="13 14" key="1">
    <citation type="journal article" date="2019" name="Nat. Microbiol.">
        <title>Mediterranean grassland soil C-N compound turnover is dependent on rainfall and depth, and is mediated by genomically divergent microorganisms.</title>
        <authorList>
            <person name="Diamond S."/>
            <person name="Andeer P.F."/>
            <person name="Li Z."/>
            <person name="Crits-Christoph A."/>
            <person name="Burstein D."/>
            <person name="Anantharaman K."/>
            <person name="Lane K.R."/>
            <person name="Thomas B.C."/>
            <person name="Pan C."/>
            <person name="Northen T.R."/>
            <person name="Banfield J.F."/>
        </authorList>
    </citation>
    <scope>NUCLEOTIDE SEQUENCE [LARGE SCALE GENOMIC DNA]</scope>
    <source>
        <strain evidence="13">NP_8</strain>
    </source>
</reference>
<comment type="similarity">
    <text evidence="2 9">Belongs to the NAPRTase family.</text>
</comment>
<dbReference type="Proteomes" id="UP000318834">
    <property type="component" value="Unassembled WGS sequence"/>
</dbReference>
<dbReference type="NCBIfam" id="NF006696">
    <property type="entry name" value="PRK09243.1-3"/>
    <property type="match status" value="1"/>
</dbReference>
<evidence type="ECO:0000313" key="13">
    <source>
        <dbReference type="EMBL" id="TMI77242.1"/>
    </source>
</evidence>
<feature type="region of interest" description="Disordered" evidence="10">
    <location>
        <begin position="440"/>
        <end position="462"/>
    </location>
</feature>
<comment type="pathway">
    <text evidence="1 9">Cofactor biosynthesis; NAD(+) biosynthesis; nicotinate D-ribonucleotide from nicotinate: step 1/1.</text>
</comment>
<feature type="compositionally biased region" description="Basic residues" evidence="10">
    <location>
        <begin position="453"/>
        <end position="462"/>
    </location>
</feature>
<evidence type="ECO:0000256" key="5">
    <source>
        <dbReference type="ARBA" id="ARBA00022598"/>
    </source>
</evidence>
<feature type="domain" description="Nicotinate/nicotinamide phosphoribosyltransferase" evidence="11">
    <location>
        <begin position="147"/>
        <end position="314"/>
    </location>
</feature>
<dbReference type="Gene3D" id="3.20.140.10">
    <property type="entry name" value="nicotinate phosphoribosyltransferase"/>
    <property type="match status" value="1"/>
</dbReference>
<dbReference type="GO" id="GO:0047280">
    <property type="term" value="F:nicotinamide phosphoribosyltransferase activity"/>
    <property type="evidence" value="ECO:0007669"/>
    <property type="project" value="UniProtKB-ARBA"/>
</dbReference>
<evidence type="ECO:0000256" key="2">
    <source>
        <dbReference type="ARBA" id="ARBA00010897"/>
    </source>
</evidence>
<dbReference type="EC" id="6.3.4.21" evidence="3 9"/>
<dbReference type="GO" id="GO:0004516">
    <property type="term" value="F:nicotinate phosphoribosyltransferase activity"/>
    <property type="evidence" value="ECO:0007669"/>
    <property type="project" value="UniProtKB-UniRule"/>
</dbReference>
<dbReference type="GO" id="GO:0034355">
    <property type="term" value="P:NAD+ biosynthetic process via the salvage pathway"/>
    <property type="evidence" value="ECO:0007669"/>
    <property type="project" value="TreeGrafter"/>
</dbReference>
<evidence type="ECO:0000256" key="9">
    <source>
        <dbReference type="RuleBase" id="RU365100"/>
    </source>
</evidence>
<dbReference type="AlphaFoldDB" id="A0A537J1P1"/>
<name>A0A537J1P1_9BACT</name>
<dbReference type="InterPro" id="IPR040727">
    <property type="entry name" value="NAPRTase_N"/>
</dbReference>
<evidence type="ECO:0000313" key="14">
    <source>
        <dbReference type="Proteomes" id="UP000318834"/>
    </source>
</evidence>
<comment type="function">
    <text evidence="9">Catalyzes the first step in the biosynthesis of NAD from nicotinic acid, the ATP-dependent synthesis of beta-nicotinate D-ribonucleotide from nicotinate and 5-phospho-D-ribose 1-phosphate.</text>
</comment>
<dbReference type="UniPathway" id="UPA00253">
    <property type="reaction ID" value="UER00457"/>
</dbReference>
<dbReference type="SUPFAM" id="SSF51690">
    <property type="entry name" value="Nicotinate/Quinolinate PRTase C-terminal domain-like"/>
    <property type="match status" value="1"/>
</dbReference>
<dbReference type="InterPro" id="IPR041525">
    <property type="entry name" value="N/Namide_PRibTrfase"/>
</dbReference>
<evidence type="ECO:0000259" key="11">
    <source>
        <dbReference type="Pfam" id="PF04095"/>
    </source>
</evidence>
<dbReference type="InterPro" id="IPR013785">
    <property type="entry name" value="Aldolase_TIM"/>
</dbReference>
<keyword evidence="6 9" id="KW-0662">Pyridine nucleotide biosynthesis</keyword>
<comment type="catalytic activity">
    <reaction evidence="8 9">
        <text>5-phospho-alpha-D-ribose 1-diphosphate + nicotinate + ATP + H2O = nicotinate beta-D-ribonucleotide + ADP + phosphate + diphosphate</text>
        <dbReference type="Rhea" id="RHEA:36163"/>
        <dbReference type="ChEBI" id="CHEBI:15377"/>
        <dbReference type="ChEBI" id="CHEBI:30616"/>
        <dbReference type="ChEBI" id="CHEBI:32544"/>
        <dbReference type="ChEBI" id="CHEBI:33019"/>
        <dbReference type="ChEBI" id="CHEBI:43474"/>
        <dbReference type="ChEBI" id="CHEBI:57502"/>
        <dbReference type="ChEBI" id="CHEBI:58017"/>
        <dbReference type="ChEBI" id="CHEBI:456216"/>
        <dbReference type="EC" id="6.3.4.21"/>
    </reaction>
</comment>
<accession>A0A537J1P1</accession>
<comment type="caution">
    <text evidence="13">The sequence shown here is derived from an EMBL/GenBank/DDBJ whole genome shotgun (WGS) entry which is preliminary data.</text>
</comment>
<dbReference type="GO" id="GO:0005829">
    <property type="term" value="C:cytosol"/>
    <property type="evidence" value="ECO:0007669"/>
    <property type="project" value="TreeGrafter"/>
</dbReference>
<dbReference type="FunFam" id="3.20.20.70:FF:000076">
    <property type="entry name" value="Nicotinate phosphoribosyltransferase"/>
    <property type="match status" value="1"/>
</dbReference>
<sequence length="462" mass="51029">MGLLTDLYELVMADSYLRHGMNEPATFDLFIRGLPSNRAFLVSGGLEQVLYYLEHLRFDDAQLDYLASLGLFSDGFLNYLRGFRFTGDVWAIPEGELFFPLEPLLEITAPRIEAQLIETFLLNTLNFQVMIASKAARVVLAAAGRGVVDFSPRRDHAADAAMKVARASYIAGCTGTSNVLAGMHYGIPVYGTMAHSYVMSFADELSAFRAFARDFPHNAVLLIDTYDTLQGTRNAMAVAQEMASRGHRLRGVRIDSYESIDELAALSRRVRAICDEAGQTEVQVFLSGDLDEYRIEELLERRAAVGAFGVGTRMGTSEDVPNLGGVYKLVEDSSGPKIKLSTGKATLPGRKQVWRVRGNGGAMHDTIALREEPPPPDATALLAQAMAGGRTITQDSLEAMRGRCHDRLAGLRPALRDLHTTPQPPVGLSDRLQDLRDQMYRTNAGQDAEKRERAKKKTRRRL</sequence>
<comment type="PTM">
    <text evidence="9">Transiently phosphorylated on a His residue during the reaction cycle. Phosphorylation strongly increases the affinity for substrates and increases the rate of nicotinate D-ribonucleotide production. Dephosphorylation regenerates the low-affinity form of the enzyme, leading to product release.</text>
</comment>
<gene>
    <name evidence="13" type="ORF">E6H05_00725</name>
</gene>
<keyword evidence="7 9" id="KW-0808">Transferase</keyword>
<keyword evidence="4" id="KW-0597">Phosphoprotein</keyword>
<dbReference type="Pfam" id="PF17767">
    <property type="entry name" value="NAPRTase_N"/>
    <property type="match status" value="1"/>
</dbReference>
<organism evidence="13 14">
    <name type="scientific">Candidatus Segetimicrobium genomatis</name>
    <dbReference type="NCBI Taxonomy" id="2569760"/>
    <lineage>
        <taxon>Bacteria</taxon>
        <taxon>Bacillati</taxon>
        <taxon>Candidatus Sysuimicrobiota</taxon>
        <taxon>Candidatus Sysuimicrobiia</taxon>
        <taxon>Candidatus Sysuimicrobiales</taxon>
        <taxon>Candidatus Segetimicrobiaceae</taxon>
        <taxon>Candidatus Segetimicrobium</taxon>
    </lineage>
</organism>
<dbReference type="InterPro" id="IPR007229">
    <property type="entry name" value="Nic_PRibTrfase-Fam"/>
</dbReference>
<evidence type="ECO:0000259" key="12">
    <source>
        <dbReference type="Pfam" id="PF17767"/>
    </source>
</evidence>
<dbReference type="EMBL" id="VBAP01000005">
    <property type="protein sequence ID" value="TMI77242.1"/>
    <property type="molecule type" value="Genomic_DNA"/>
</dbReference>
<dbReference type="PANTHER" id="PTHR11098:SF1">
    <property type="entry name" value="NICOTINATE PHOSPHORIBOSYLTRANSFERASE"/>
    <property type="match status" value="1"/>
</dbReference>